<dbReference type="PROSITE" id="PS50011">
    <property type="entry name" value="PROTEIN_KINASE_DOM"/>
    <property type="match status" value="1"/>
</dbReference>
<dbReference type="InterPro" id="IPR008271">
    <property type="entry name" value="Ser/Thr_kinase_AS"/>
</dbReference>
<accession>D2R6Z8</accession>
<dbReference type="Gene3D" id="3.40.50.880">
    <property type="match status" value="1"/>
</dbReference>
<dbReference type="FunFam" id="1.10.510.10:FF:000021">
    <property type="entry name" value="Serine/threonine protein kinase"/>
    <property type="match status" value="1"/>
</dbReference>
<dbReference type="PROSITE" id="PS00108">
    <property type="entry name" value="PROTEIN_KINASE_ST"/>
    <property type="match status" value="1"/>
</dbReference>
<dbReference type="EMBL" id="CP001848">
    <property type="protein sequence ID" value="ADB19201.1"/>
    <property type="molecule type" value="Genomic_DNA"/>
</dbReference>
<dbReference type="AlphaFoldDB" id="D2R6Z8"/>
<evidence type="ECO:0000256" key="3">
    <source>
        <dbReference type="ARBA" id="ARBA00022679"/>
    </source>
</evidence>
<dbReference type="SUPFAM" id="SSF56112">
    <property type="entry name" value="Protein kinase-like (PK-like)"/>
    <property type="match status" value="1"/>
</dbReference>
<feature type="domain" description="Protein kinase" evidence="10">
    <location>
        <begin position="90"/>
        <end position="368"/>
    </location>
</feature>
<keyword evidence="6 7" id="KW-0067">ATP-binding</keyword>
<dbReference type="Gene3D" id="3.30.200.20">
    <property type="entry name" value="Phosphorylase Kinase, domain 1"/>
    <property type="match status" value="1"/>
</dbReference>
<keyword evidence="5 11" id="KW-0418">Kinase</keyword>
<evidence type="ECO:0000256" key="9">
    <source>
        <dbReference type="SAM" id="Phobius"/>
    </source>
</evidence>
<keyword evidence="2 11" id="KW-0723">Serine/threonine-protein kinase</keyword>
<dbReference type="SMART" id="SM00220">
    <property type="entry name" value="S_TKc"/>
    <property type="match status" value="1"/>
</dbReference>
<feature type="region of interest" description="Disordered" evidence="8">
    <location>
        <begin position="460"/>
        <end position="524"/>
    </location>
</feature>
<dbReference type="CDD" id="cd14014">
    <property type="entry name" value="STKc_PknB_like"/>
    <property type="match status" value="1"/>
</dbReference>
<keyword evidence="9" id="KW-0812">Transmembrane</keyword>
<dbReference type="Proteomes" id="UP000001887">
    <property type="component" value="Chromosome"/>
</dbReference>
<dbReference type="HOGENOM" id="CLU_380755_0_0_0"/>
<dbReference type="GO" id="GO:0004674">
    <property type="term" value="F:protein serine/threonine kinase activity"/>
    <property type="evidence" value="ECO:0007669"/>
    <property type="project" value="UniProtKB-KW"/>
</dbReference>
<dbReference type="InterPro" id="IPR002818">
    <property type="entry name" value="DJ-1/PfpI"/>
</dbReference>
<gene>
    <name evidence="11" type="ordered locus">Psta_4559</name>
</gene>
<dbReference type="GO" id="GO:0005524">
    <property type="term" value="F:ATP binding"/>
    <property type="evidence" value="ECO:0007669"/>
    <property type="project" value="UniProtKB-UniRule"/>
</dbReference>
<proteinExistence type="predicted"/>
<dbReference type="PANTHER" id="PTHR43289">
    <property type="entry name" value="MITOGEN-ACTIVATED PROTEIN KINASE KINASE KINASE 20-RELATED"/>
    <property type="match status" value="1"/>
</dbReference>
<dbReference type="KEGG" id="psl:Psta_4559"/>
<dbReference type="InterPro" id="IPR027383">
    <property type="entry name" value="Znf_put"/>
</dbReference>
<evidence type="ECO:0000256" key="1">
    <source>
        <dbReference type="ARBA" id="ARBA00012513"/>
    </source>
</evidence>
<dbReference type="Gene3D" id="1.10.510.10">
    <property type="entry name" value="Transferase(Phosphotransferase) domain 1"/>
    <property type="match status" value="1"/>
</dbReference>
<keyword evidence="3" id="KW-0808">Transferase</keyword>
<evidence type="ECO:0000256" key="2">
    <source>
        <dbReference type="ARBA" id="ARBA00022527"/>
    </source>
</evidence>
<dbReference type="OrthoDB" id="6111975at2"/>
<keyword evidence="12" id="KW-1185">Reference proteome</keyword>
<evidence type="ECO:0000313" key="12">
    <source>
        <dbReference type="Proteomes" id="UP000001887"/>
    </source>
</evidence>
<dbReference type="InterPro" id="IPR029062">
    <property type="entry name" value="Class_I_gatase-like"/>
</dbReference>
<organism evidence="11 12">
    <name type="scientific">Pirellula staleyi (strain ATCC 27377 / DSM 6068 / ICPB 4128)</name>
    <name type="common">Pirella staleyi</name>
    <dbReference type="NCBI Taxonomy" id="530564"/>
    <lineage>
        <taxon>Bacteria</taxon>
        <taxon>Pseudomonadati</taxon>
        <taxon>Planctomycetota</taxon>
        <taxon>Planctomycetia</taxon>
        <taxon>Pirellulales</taxon>
        <taxon>Pirellulaceae</taxon>
        <taxon>Pirellula</taxon>
    </lineage>
</organism>
<dbReference type="SUPFAM" id="SSF52317">
    <property type="entry name" value="Class I glutamine amidotransferase-like"/>
    <property type="match status" value="1"/>
</dbReference>
<dbReference type="InterPro" id="IPR041916">
    <property type="entry name" value="Anti_sigma_zinc_sf"/>
</dbReference>
<dbReference type="InterPro" id="IPR000719">
    <property type="entry name" value="Prot_kinase_dom"/>
</dbReference>
<dbReference type="Pfam" id="PF13490">
    <property type="entry name" value="zf-HC2"/>
    <property type="match status" value="1"/>
</dbReference>
<evidence type="ECO:0000313" key="11">
    <source>
        <dbReference type="EMBL" id="ADB19201.1"/>
    </source>
</evidence>
<dbReference type="Gene3D" id="1.10.10.1320">
    <property type="entry name" value="Anti-sigma factor, zinc-finger domain"/>
    <property type="match status" value="1"/>
</dbReference>
<name>D2R6Z8_PIRSD</name>
<dbReference type="STRING" id="530564.Psta_4559"/>
<feature type="compositionally biased region" description="Low complexity" evidence="8">
    <location>
        <begin position="462"/>
        <end position="475"/>
    </location>
</feature>
<dbReference type="InterPro" id="IPR011009">
    <property type="entry name" value="Kinase-like_dom_sf"/>
</dbReference>
<feature type="transmembrane region" description="Helical" evidence="9">
    <location>
        <begin position="417"/>
        <end position="444"/>
    </location>
</feature>
<keyword evidence="9" id="KW-1133">Transmembrane helix</keyword>
<feature type="compositionally biased region" description="Polar residues" evidence="8">
    <location>
        <begin position="508"/>
        <end position="522"/>
    </location>
</feature>
<keyword evidence="4 7" id="KW-0547">Nucleotide-binding</keyword>
<dbReference type="eggNOG" id="COG0515">
    <property type="taxonomic scope" value="Bacteria"/>
</dbReference>
<dbReference type="InterPro" id="IPR017441">
    <property type="entry name" value="Protein_kinase_ATP_BS"/>
</dbReference>
<sequence length="727" mass="76717">MIVSQHPSIERLVQFGQGRLEPAEAAVIESHLAECEACGRLLESVPDDTLIQLARDAQKQTLGMHMPTEQTATEPKSDTVPVQLLQHPRYEVTGGLGTGGMGAVYKAEHRMMQRTVALKVIRQNFIASKALVERFEREVRAAAKLSHPNIVAAYDAEEADGLHFLVMEYVDGISLDRLVKKRGPLAPHEAAQLIRQAATGLSHAHSHGMVHRDIKPQNLMVTKKGQLKILDFGLARLATSVGDESAAHDPTHEKNLAPGATRAGMVLGTPDYIAPEQVTDARAADVRSDLYALGCTLYFLLTGEPPFAGGSVVDKLSGHLSREVVAVSTKRNDVSVELAQIMGKLLAKNPADRFQTPSELVAALAPHVKQKTEPSVSKTTIPEQPAASEFANFAPIVSKELPMHATQERESTGTGMILAIAAAVIGGVLLLGIVAVAGLGMFAYTVDVVERPQPTPIVQGMTEQEAAHQQATQAESPPSSTSEGIPTASPTAASNSGTEETSAAPAASISSETQAAGDNSPGSIAAQKFASENTEPASASTSPAAAVSKNILVVLPRRGLWYGDFGPLADQLRKEGYTVTVASTAAGQAELLEGSEGSAVDIDLVLKDVDTTNYGAIVVAGFNVASMCDGADAKLVKGLLEKMNRESKPLVGICGGQRVLAYHGWLEGRTVAHSPIAAQDPKYNACGANFDHDLAVKVDGSILTARDDKAAAELGKRLAGYLAARQK</sequence>
<evidence type="ECO:0000256" key="7">
    <source>
        <dbReference type="PROSITE-ProRule" id="PRU10141"/>
    </source>
</evidence>
<dbReference type="Pfam" id="PF01965">
    <property type="entry name" value="DJ-1_PfpI"/>
    <property type="match status" value="1"/>
</dbReference>
<feature type="compositionally biased region" description="Polar residues" evidence="8">
    <location>
        <begin position="476"/>
        <end position="501"/>
    </location>
</feature>
<dbReference type="PROSITE" id="PS00107">
    <property type="entry name" value="PROTEIN_KINASE_ATP"/>
    <property type="match status" value="1"/>
</dbReference>
<dbReference type="PANTHER" id="PTHR43289:SF6">
    <property type="entry name" value="SERINE_THREONINE-PROTEIN KINASE NEKL-3"/>
    <property type="match status" value="1"/>
</dbReference>
<dbReference type="eggNOG" id="COG0693">
    <property type="taxonomic scope" value="Bacteria"/>
</dbReference>
<evidence type="ECO:0000256" key="8">
    <source>
        <dbReference type="SAM" id="MobiDB-lite"/>
    </source>
</evidence>
<protein>
    <recommendedName>
        <fullName evidence="1">non-specific serine/threonine protein kinase</fullName>
        <ecNumber evidence="1">2.7.11.1</ecNumber>
    </recommendedName>
</protein>
<dbReference type="EC" id="2.7.11.1" evidence="1"/>
<dbReference type="eggNOG" id="COG3806">
    <property type="taxonomic scope" value="Bacteria"/>
</dbReference>
<dbReference type="Pfam" id="PF00069">
    <property type="entry name" value="Pkinase"/>
    <property type="match status" value="1"/>
</dbReference>
<evidence type="ECO:0000259" key="10">
    <source>
        <dbReference type="PROSITE" id="PS50011"/>
    </source>
</evidence>
<feature type="binding site" evidence="7">
    <location>
        <position position="119"/>
    </location>
    <ligand>
        <name>ATP</name>
        <dbReference type="ChEBI" id="CHEBI:30616"/>
    </ligand>
</feature>
<evidence type="ECO:0000256" key="5">
    <source>
        <dbReference type="ARBA" id="ARBA00022777"/>
    </source>
</evidence>
<evidence type="ECO:0000256" key="6">
    <source>
        <dbReference type="ARBA" id="ARBA00022840"/>
    </source>
</evidence>
<keyword evidence="9" id="KW-0472">Membrane</keyword>
<reference evidence="11 12" key="1">
    <citation type="journal article" date="2009" name="Stand. Genomic Sci.">
        <title>Complete genome sequence of Pirellula staleyi type strain (ATCC 27377).</title>
        <authorList>
            <person name="Clum A."/>
            <person name="Tindall B.J."/>
            <person name="Sikorski J."/>
            <person name="Ivanova N."/>
            <person name="Mavrommatis K."/>
            <person name="Lucas S."/>
            <person name="Glavina del Rio T."/>
            <person name="Nolan M."/>
            <person name="Chen F."/>
            <person name="Tice H."/>
            <person name="Pitluck S."/>
            <person name="Cheng J.F."/>
            <person name="Chertkov O."/>
            <person name="Brettin T."/>
            <person name="Han C."/>
            <person name="Detter J.C."/>
            <person name="Kuske C."/>
            <person name="Bruce D."/>
            <person name="Goodwin L."/>
            <person name="Ovchinikova G."/>
            <person name="Pati A."/>
            <person name="Mikhailova N."/>
            <person name="Chen A."/>
            <person name="Palaniappan K."/>
            <person name="Land M."/>
            <person name="Hauser L."/>
            <person name="Chang Y.J."/>
            <person name="Jeffries C.D."/>
            <person name="Chain P."/>
            <person name="Rohde M."/>
            <person name="Goker M."/>
            <person name="Bristow J."/>
            <person name="Eisen J.A."/>
            <person name="Markowitz V."/>
            <person name="Hugenholtz P."/>
            <person name="Kyrpides N.C."/>
            <person name="Klenk H.P."/>
            <person name="Lapidus A."/>
        </authorList>
    </citation>
    <scope>NUCLEOTIDE SEQUENCE [LARGE SCALE GENOMIC DNA]</scope>
    <source>
        <strain evidence="12">ATCC 27377 / DSM 6068 / ICPB 4128</strain>
    </source>
</reference>
<evidence type="ECO:0000256" key="4">
    <source>
        <dbReference type="ARBA" id="ARBA00022741"/>
    </source>
</evidence>